<gene>
    <name evidence="1" type="ORF">A3SI_12099</name>
</gene>
<name>I5C1U3_9BACT</name>
<dbReference type="OrthoDB" id="838827at2"/>
<keyword evidence="2" id="KW-1185">Reference proteome</keyword>
<dbReference type="RefSeq" id="WP_009055522.1">
    <property type="nucleotide sequence ID" value="NZ_AJYA01000026.1"/>
</dbReference>
<proteinExistence type="predicted"/>
<accession>I5C1U3</accession>
<evidence type="ECO:0000313" key="2">
    <source>
        <dbReference type="Proteomes" id="UP000005551"/>
    </source>
</evidence>
<reference evidence="1 2" key="1">
    <citation type="submission" date="2012-05" db="EMBL/GenBank/DDBJ databases">
        <title>Genome sequence of Nitritalea halalkaliphila LW7.</title>
        <authorList>
            <person name="Jangir P.K."/>
            <person name="Singh A."/>
            <person name="Shivaji S."/>
            <person name="Sharma R."/>
        </authorList>
    </citation>
    <scope>NUCLEOTIDE SEQUENCE [LARGE SCALE GENOMIC DNA]</scope>
    <source>
        <strain evidence="1 2">LW7</strain>
    </source>
</reference>
<protein>
    <submittedName>
        <fullName evidence="1">Uncharacterized protein</fullName>
    </submittedName>
</protein>
<evidence type="ECO:0000313" key="1">
    <source>
        <dbReference type="EMBL" id="EIM75795.1"/>
    </source>
</evidence>
<dbReference type="AlphaFoldDB" id="I5C1U3"/>
<dbReference type="STRING" id="1189621.A3SI_12099"/>
<comment type="caution">
    <text evidence="1">The sequence shown here is derived from an EMBL/GenBank/DDBJ whole genome shotgun (WGS) entry which is preliminary data.</text>
</comment>
<organism evidence="1 2">
    <name type="scientific">Nitritalea halalkaliphila LW7</name>
    <dbReference type="NCBI Taxonomy" id="1189621"/>
    <lineage>
        <taxon>Bacteria</taxon>
        <taxon>Pseudomonadati</taxon>
        <taxon>Bacteroidota</taxon>
        <taxon>Cytophagia</taxon>
        <taxon>Cytophagales</taxon>
        <taxon>Cyclobacteriaceae</taxon>
        <taxon>Nitritalea</taxon>
    </lineage>
</organism>
<dbReference type="Proteomes" id="UP000005551">
    <property type="component" value="Unassembled WGS sequence"/>
</dbReference>
<sequence>MEIRSQFGLTVYGGPKFKTPYYFREDTKKPFVFTSFFPNIKIPFDEIQSKSGNRHIIEVFDSSNDNLIWKLPIDFKLYSQYKPKDKEFELTPVYYLDSKNKLLYLSFDNSLTIGIYGLDLDFDMKRQITLEKNELFDKGKGKTVKLFPVFDHGFLILRYSGMSELELARKKELNAMYSPIQDTQLYRFCYTYGENAFFKELLFPDGIEPNSELLNLGGGKILMREKDREDSEITHSMYSVFKLRKKEL</sequence>
<dbReference type="EMBL" id="AJYA01000026">
    <property type="protein sequence ID" value="EIM75795.1"/>
    <property type="molecule type" value="Genomic_DNA"/>
</dbReference>